<name>A0A4P2Q4C3_SORCE</name>
<dbReference type="Gene3D" id="3.40.50.1110">
    <property type="entry name" value="SGNH hydrolase"/>
    <property type="match status" value="1"/>
</dbReference>
<dbReference type="EMBL" id="CP012670">
    <property type="protein sequence ID" value="AUX24220.1"/>
    <property type="molecule type" value="Genomic_DNA"/>
</dbReference>
<evidence type="ECO:0000313" key="1">
    <source>
        <dbReference type="EMBL" id="AUX24220.1"/>
    </source>
</evidence>
<dbReference type="GO" id="GO:0016788">
    <property type="term" value="F:hydrolase activity, acting on ester bonds"/>
    <property type="evidence" value="ECO:0007669"/>
    <property type="project" value="UniProtKB-ARBA"/>
</dbReference>
<dbReference type="Proteomes" id="UP000295781">
    <property type="component" value="Chromosome"/>
</dbReference>
<evidence type="ECO:0000313" key="2">
    <source>
        <dbReference type="Proteomes" id="UP000295781"/>
    </source>
</evidence>
<reference evidence="1 2" key="1">
    <citation type="submission" date="2015-09" db="EMBL/GenBank/DDBJ databases">
        <title>Sorangium comparison.</title>
        <authorList>
            <person name="Zaburannyi N."/>
            <person name="Bunk B."/>
            <person name="Overmann J."/>
            <person name="Mueller R."/>
        </authorList>
    </citation>
    <scope>NUCLEOTIDE SEQUENCE [LARGE SCALE GENOMIC DNA]</scope>
    <source>
        <strain evidence="1 2">So ceGT47</strain>
    </source>
</reference>
<sequence length="195" mass="20921">MPSTGGTDGSGGFMPSTGGARTLGYLGCSMSVNVAEGYQMLDGERLWPPIGQYNGQVVQNWANNSDGVWRAFENAMSQYGEPEAVWVMLCIFSNMVTLDEAKQILANVRSRAPNATIYITGQPLYDDPNSCFLAGNGGPDKTDRIAKEAAADPSLNVIYPGSLGPLAADENSDGCHANDKGRRELGQQFIDWFGK</sequence>
<proteinExistence type="predicted"/>
<gene>
    <name evidence="1" type="ORF">SOCEGT47_047570</name>
</gene>
<accession>A0A4P2Q4C3</accession>
<dbReference type="SUPFAM" id="SSF52266">
    <property type="entry name" value="SGNH hydrolase"/>
    <property type="match status" value="1"/>
</dbReference>
<dbReference type="AlphaFoldDB" id="A0A4P2Q4C3"/>
<evidence type="ECO:0008006" key="3">
    <source>
        <dbReference type="Google" id="ProtNLM"/>
    </source>
</evidence>
<dbReference type="InterPro" id="IPR036514">
    <property type="entry name" value="SGNH_hydro_sf"/>
</dbReference>
<dbReference type="RefSeq" id="WP_165372947.1">
    <property type="nucleotide sequence ID" value="NZ_CP012670.1"/>
</dbReference>
<protein>
    <recommendedName>
        <fullName evidence="3">Sialate O-acetylesterase domain-containing protein</fullName>
    </recommendedName>
</protein>
<organism evidence="1 2">
    <name type="scientific">Sorangium cellulosum</name>
    <name type="common">Polyangium cellulosum</name>
    <dbReference type="NCBI Taxonomy" id="56"/>
    <lineage>
        <taxon>Bacteria</taxon>
        <taxon>Pseudomonadati</taxon>
        <taxon>Myxococcota</taxon>
        <taxon>Polyangia</taxon>
        <taxon>Polyangiales</taxon>
        <taxon>Polyangiaceae</taxon>
        <taxon>Sorangium</taxon>
    </lineage>
</organism>